<dbReference type="AlphaFoldDB" id="D4BQE7"/>
<dbReference type="Proteomes" id="UP000003191">
    <property type="component" value="Unassembled WGS sequence"/>
</dbReference>
<accession>D4BQE7</accession>
<evidence type="ECO:0000313" key="2">
    <source>
        <dbReference type="EMBL" id="EFE88442.1"/>
    </source>
</evidence>
<keyword evidence="1" id="KW-0812">Transmembrane</keyword>
<proteinExistence type="predicted"/>
<keyword evidence="1" id="KW-1133">Transmembrane helix</keyword>
<keyword evidence="1" id="KW-0472">Membrane</keyword>
<evidence type="ECO:0000256" key="1">
    <source>
        <dbReference type="SAM" id="Phobius"/>
    </source>
</evidence>
<organism evidence="2 3">
    <name type="scientific">Bifidobacterium breve DSM 20213 = JCM 1192</name>
    <dbReference type="NCBI Taxonomy" id="518634"/>
    <lineage>
        <taxon>Bacteria</taxon>
        <taxon>Bacillati</taxon>
        <taxon>Actinomycetota</taxon>
        <taxon>Actinomycetes</taxon>
        <taxon>Bifidobacteriales</taxon>
        <taxon>Bifidobacteriaceae</taxon>
        <taxon>Bifidobacterium</taxon>
    </lineage>
</organism>
<gene>
    <name evidence="2" type="ORF">BIFBRE_04316</name>
</gene>
<keyword evidence="3" id="KW-1185">Reference proteome</keyword>
<dbReference type="HOGENOM" id="CLU_2551504_0_0_11"/>
<sequence>MMKSTRRAAPVAAALPIMPIMRTVRLGVVLWLMTMMSRARCAVAVRCPMISRKTMSVRFAVVALHPMILMKITIVWCVAVAL</sequence>
<evidence type="ECO:0000313" key="3">
    <source>
        <dbReference type="Proteomes" id="UP000003191"/>
    </source>
</evidence>
<feature type="transmembrane region" description="Helical" evidence="1">
    <location>
        <begin position="57"/>
        <end position="81"/>
    </location>
</feature>
<dbReference type="EMBL" id="ACCG02000012">
    <property type="protein sequence ID" value="EFE88442.1"/>
    <property type="molecule type" value="Genomic_DNA"/>
</dbReference>
<protein>
    <submittedName>
        <fullName evidence="2">Uncharacterized protein</fullName>
    </submittedName>
</protein>
<name>D4BQE7_BIFBR</name>
<reference evidence="2 3" key="1">
    <citation type="submission" date="2010-02" db="EMBL/GenBank/DDBJ databases">
        <authorList>
            <person name="Weinstock G."/>
            <person name="Sodergren E."/>
            <person name="Clifton S."/>
            <person name="Fulton L."/>
            <person name="Fulton B."/>
            <person name="Courtney L."/>
            <person name="Fronick C."/>
            <person name="Harrison M."/>
            <person name="Strong C."/>
            <person name="Farmer C."/>
            <person name="Delahaunty K."/>
            <person name="Markovic C."/>
            <person name="Hall O."/>
            <person name="Minx P."/>
            <person name="Tomlinson C."/>
            <person name="Mitreva M."/>
            <person name="Nelson J."/>
            <person name="Hou S."/>
            <person name="Wollam A."/>
            <person name="Pepin K.H."/>
            <person name="Johnson M."/>
            <person name="Bhonagiri V."/>
            <person name="Zhang X."/>
            <person name="Suruliraj S."/>
            <person name="Warren W."/>
            <person name="Chinwalla A."/>
            <person name="Mardis E.R."/>
            <person name="Wilson R.K."/>
        </authorList>
    </citation>
    <scope>NUCLEOTIDE SEQUENCE [LARGE SCALE GENOMIC DNA]</scope>
    <source>
        <strain evidence="2 3">DSM 20213</strain>
    </source>
</reference>
<comment type="caution">
    <text evidence="2">The sequence shown here is derived from an EMBL/GenBank/DDBJ whole genome shotgun (WGS) entry which is preliminary data.</text>
</comment>